<proteinExistence type="predicted"/>
<comment type="caution">
    <text evidence="1">The sequence shown here is derived from an EMBL/GenBank/DDBJ whole genome shotgun (WGS) entry which is preliminary data.</text>
</comment>
<accession>A0A371INT9</accession>
<keyword evidence="2" id="KW-1185">Reference proteome</keyword>
<dbReference type="STRING" id="1871336.BBG48_07650"/>
<sequence>MDRLKELKEAKTAAEQVIARIDNATKSLDSAKSWGLWDIFGGEFFSSWIKRGKIQQANADINEISSSLDTLNKELEDVNMHLPAEISDTFADNVFDMWFDNIFTDLRVQGEIKDKLVELKAFRYSIINLINNLNAEITELEK</sequence>
<name>A0A371INT9_9FIRM</name>
<dbReference type="EMBL" id="MBEW02000002">
    <property type="protein sequence ID" value="RDY22096.1"/>
    <property type="molecule type" value="Genomic_DNA"/>
</dbReference>
<protein>
    <submittedName>
        <fullName evidence="1">Uncharacterized protein</fullName>
    </submittedName>
</protein>
<dbReference type="RefSeq" id="WP_068914275.1">
    <property type="nucleotide sequence ID" value="NZ_MBEW02000002.1"/>
</dbReference>
<reference evidence="1 2" key="1">
    <citation type="journal article" date="2016" name="Genome Announc.">
        <title>Draft Genome Sequence of Criibacterium bergeronii gen. nov., sp. nov., Strain CCRI-22567T, Isolated from a Vaginal Sample from a Woman with Bacterial Vaginosis.</title>
        <authorList>
            <person name="Maheux A.F."/>
            <person name="Berube E."/>
            <person name="Boudreau D.K."/>
            <person name="Raymond F."/>
            <person name="Corbeil J."/>
            <person name="Roy P.H."/>
            <person name="Boissinot M."/>
            <person name="Omar R.F."/>
        </authorList>
    </citation>
    <scope>NUCLEOTIDE SEQUENCE [LARGE SCALE GENOMIC DNA]</scope>
    <source>
        <strain evidence="1 2">CCRI-22567</strain>
    </source>
</reference>
<dbReference type="AlphaFoldDB" id="A0A371INT9"/>
<evidence type="ECO:0000313" key="1">
    <source>
        <dbReference type="EMBL" id="RDY22096.1"/>
    </source>
</evidence>
<dbReference type="Proteomes" id="UP000093352">
    <property type="component" value="Unassembled WGS sequence"/>
</dbReference>
<organism evidence="1 2">
    <name type="scientific">Criibacterium bergeronii</name>
    <dbReference type="NCBI Taxonomy" id="1871336"/>
    <lineage>
        <taxon>Bacteria</taxon>
        <taxon>Bacillati</taxon>
        <taxon>Bacillota</taxon>
        <taxon>Clostridia</taxon>
        <taxon>Peptostreptococcales</taxon>
        <taxon>Filifactoraceae</taxon>
        <taxon>Criibacterium</taxon>
    </lineage>
</organism>
<gene>
    <name evidence="1" type="ORF">BBG48_001770</name>
</gene>
<evidence type="ECO:0000313" key="2">
    <source>
        <dbReference type="Proteomes" id="UP000093352"/>
    </source>
</evidence>